<reference evidence="1 2" key="1">
    <citation type="journal article" date="2015" name="Genome Biol.">
        <title>Comparative genomics of Steinernema reveals deeply conserved gene regulatory networks.</title>
        <authorList>
            <person name="Dillman A.R."/>
            <person name="Macchietto M."/>
            <person name="Porter C.F."/>
            <person name="Rogers A."/>
            <person name="Williams B."/>
            <person name="Antoshechkin I."/>
            <person name="Lee M.M."/>
            <person name="Goodwin Z."/>
            <person name="Lu X."/>
            <person name="Lewis E.E."/>
            <person name="Goodrich-Blair H."/>
            <person name="Stock S.P."/>
            <person name="Adams B.J."/>
            <person name="Sternberg P.W."/>
            <person name="Mortazavi A."/>
        </authorList>
    </citation>
    <scope>NUCLEOTIDE SEQUENCE [LARGE SCALE GENOMIC DNA]</scope>
    <source>
        <strain evidence="1 2">ALL</strain>
    </source>
</reference>
<gene>
    <name evidence="1" type="ORF">L596_017714</name>
</gene>
<sequence length="278" mass="32292">MEAVIRNSFCDSFKASFTRVSGSFGFCAARFKEEGHHTMMAINDGVLAENVCYRDQFGRSIPSQNVEYLLSKYRLRKILIYTGCGDVVPPIDPKLNDQITHSFEEPGELSLFLACANIDDKWIDLFLAWKSLKRLFIHLGVDKPIVKLLKKLLRQKQLINLDCKITNVGTKEANLLCKFLFQEQFLNLTLWPYNEDIANQIITTRILNWEVLNGKTVTFIGKVPLPEANFDALGRVEIDLVRFRSEHMVVDYFNWNATPEMREEEFLNRAQRTKWRFV</sequence>
<accession>A0A4U5N2T2</accession>
<evidence type="ECO:0008006" key="3">
    <source>
        <dbReference type="Google" id="ProtNLM"/>
    </source>
</evidence>
<reference evidence="1 2" key="2">
    <citation type="journal article" date="2019" name="G3 (Bethesda)">
        <title>Hybrid Assembly of the Genome of the Entomopathogenic Nematode Steinernema carpocapsae Identifies the X-Chromosome.</title>
        <authorList>
            <person name="Serra L."/>
            <person name="Macchietto M."/>
            <person name="Macias-Munoz A."/>
            <person name="McGill C.J."/>
            <person name="Rodriguez I.M."/>
            <person name="Rodriguez B."/>
            <person name="Murad R."/>
            <person name="Mortazavi A."/>
        </authorList>
    </citation>
    <scope>NUCLEOTIDE SEQUENCE [LARGE SCALE GENOMIC DNA]</scope>
    <source>
        <strain evidence="1 2">ALL</strain>
    </source>
</reference>
<organism evidence="1 2">
    <name type="scientific">Steinernema carpocapsae</name>
    <name type="common">Entomopathogenic nematode</name>
    <dbReference type="NCBI Taxonomy" id="34508"/>
    <lineage>
        <taxon>Eukaryota</taxon>
        <taxon>Metazoa</taxon>
        <taxon>Ecdysozoa</taxon>
        <taxon>Nematoda</taxon>
        <taxon>Chromadorea</taxon>
        <taxon>Rhabditida</taxon>
        <taxon>Tylenchina</taxon>
        <taxon>Panagrolaimomorpha</taxon>
        <taxon>Strongyloidoidea</taxon>
        <taxon>Steinernematidae</taxon>
        <taxon>Steinernema</taxon>
    </lineage>
</organism>
<evidence type="ECO:0000313" key="2">
    <source>
        <dbReference type="Proteomes" id="UP000298663"/>
    </source>
</evidence>
<dbReference type="AlphaFoldDB" id="A0A4U5N2T2"/>
<name>A0A4U5N2T2_STECR</name>
<proteinExistence type="predicted"/>
<keyword evidence="2" id="KW-1185">Reference proteome</keyword>
<protein>
    <recommendedName>
        <fullName evidence="3">F-box associated domain-containing protein</fullName>
    </recommendedName>
</protein>
<dbReference type="Proteomes" id="UP000298663">
    <property type="component" value="Unassembled WGS sequence"/>
</dbReference>
<comment type="caution">
    <text evidence="1">The sequence shown here is derived from an EMBL/GenBank/DDBJ whole genome shotgun (WGS) entry which is preliminary data.</text>
</comment>
<dbReference type="EMBL" id="AZBU02000005">
    <property type="protein sequence ID" value="TKR76598.1"/>
    <property type="molecule type" value="Genomic_DNA"/>
</dbReference>
<evidence type="ECO:0000313" key="1">
    <source>
        <dbReference type="EMBL" id="TKR76598.1"/>
    </source>
</evidence>